<dbReference type="GO" id="GO:0003676">
    <property type="term" value="F:nucleic acid binding"/>
    <property type="evidence" value="ECO:0007669"/>
    <property type="project" value="InterPro"/>
</dbReference>
<name>A0A8X6RQ27_TRICX</name>
<accession>A0A8X6RQ27</accession>
<evidence type="ECO:0000313" key="1">
    <source>
        <dbReference type="EMBL" id="GFX95496.1"/>
    </source>
</evidence>
<comment type="caution">
    <text evidence="1">The sequence shown here is derived from an EMBL/GenBank/DDBJ whole genome shotgun (WGS) entry which is preliminary data.</text>
</comment>
<proteinExistence type="predicted"/>
<organism evidence="1 2">
    <name type="scientific">Trichonephila clavipes</name>
    <name type="common">Golden silk orbweaver</name>
    <name type="synonym">Nephila clavipes</name>
    <dbReference type="NCBI Taxonomy" id="2585209"/>
    <lineage>
        <taxon>Eukaryota</taxon>
        <taxon>Metazoa</taxon>
        <taxon>Ecdysozoa</taxon>
        <taxon>Arthropoda</taxon>
        <taxon>Chelicerata</taxon>
        <taxon>Arachnida</taxon>
        <taxon>Araneae</taxon>
        <taxon>Araneomorphae</taxon>
        <taxon>Entelegynae</taxon>
        <taxon>Araneoidea</taxon>
        <taxon>Nephilidae</taxon>
        <taxon>Trichonephila</taxon>
    </lineage>
</organism>
<dbReference type="AlphaFoldDB" id="A0A8X6RQ27"/>
<dbReference type="Proteomes" id="UP000887159">
    <property type="component" value="Unassembled WGS sequence"/>
</dbReference>
<reference evidence="1" key="1">
    <citation type="submission" date="2020-08" db="EMBL/GenBank/DDBJ databases">
        <title>Multicomponent nature underlies the extraordinary mechanical properties of spider dragline silk.</title>
        <authorList>
            <person name="Kono N."/>
            <person name="Nakamura H."/>
            <person name="Mori M."/>
            <person name="Yoshida Y."/>
            <person name="Ohtoshi R."/>
            <person name="Malay A.D."/>
            <person name="Moran D.A.P."/>
            <person name="Tomita M."/>
            <person name="Numata K."/>
            <person name="Arakawa K."/>
        </authorList>
    </citation>
    <scope>NUCLEOTIDE SEQUENCE</scope>
</reference>
<evidence type="ECO:0000313" key="2">
    <source>
        <dbReference type="Proteomes" id="UP000887159"/>
    </source>
</evidence>
<dbReference type="InterPro" id="IPR036397">
    <property type="entry name" value="RNaseH_sf"/>
</dbReference>
<dbReference type="Gene3D" id="3.30.420.10">
    <property type="entry name" value="Ribonuclease H-like superfamily/Ribonuclease H"/>
    <property type="match status" value="1"/>
</dbReference>
<protein>
    <submittedName>
        <fullName evidence="1">Transposable element Tcb1 transposase</fullName>
    </submittedName>
</protein>
<dbReference type="EMBL" id="BMAU01021187">
    <property type="protein sequence ID" value="GFX95496.1"/>
    <property type="molecule type" value="Genomic_DNA"/>
</dbReference>
<gene>
    <name evidence="1" type="primary">NCL1_21065</name>
    <name evidence="1" type="ORF">TNCV_4825111</name>
</gene>
<keyword evidence="2" id="KW-1185">Reference proteome</keyword>
<sequence length="155" mass="17481">MTVTDRSVISRTAAQHIESVTHYSVSARTIRRRLQESGLSARRPLLGLPLNRTTDVSAANVRIVGTLNSQRYISEVLEPVVLPYLQGLATAIFQQDNARPHLTRIVQRFFVNHQIELLPRPARSLDLSPIENMWPIVAQRLTQITPPVATADQLW</sequence>